<gene>
    <name evidence="3" type="ORF">F5X71_00245</name>
</gene>
<dbReference type="EMBL" id="CP046171">
    <property type="protein sequence ID" value="QIS00965.1"/>
    <property type="molecule type" value="Genomic_DNA"/>
</dbReference>
<protein>
    <submittedName>
        <fullName evidence="3">Uncharacterized protein</fullName>
    </submittedName>
</protein>
<dbReference type="InterPro" id="IPR041458">
    <property type="entry name" value="Rv3651-like_N"/>
</dbReference>
<name>A0A6G9XJ74_NOCBR</name>
<dbReference type="InterPro" id="IPR048578">
    <property type="entry name" value="Rv3651-like_C"/>
</dbReference>
<feature type="domain" description="Rv3651-like C-terminal" evidence="2">
    <location>
        <begin position="236"/>
        <end position="334"/>
    </location>
</feature>
<evidence type="ECO:0000259" key="1">
    <source>
        <dbReference type="Pfam" id="PF18007"/>
    </source>
</evidence>
<dbReference type="Proteomes" id="UP000501705">
    <property type="component" value="Chromosome"/>
</dbReference>
<reference evidence="3 4" key="1">
    <citation type="journal article" date="2019" name="ACS Chem. Biol.">
        <title>Identification and Mobilization of a Cryptic Antibiotic Biosynthesis Gene Locus from a Human-Pathogenic Nocardia Isolate.</title>
        <authorList>
            <person name="Herisse M."/>
            <person name="Ishida K."/>
            <person name="Porter J.L."/>
            <person name="Howden B."/>
            <person name="Hertweck C."/>
            <person name="Stinear T.P."/>
            <person name="Pidot S.J."/>
        </authorList>
    </citation>
    <scope>NUCLEOTIDE SEQUENCE [LARGE SCALE GENOMIC DNA]</scope>
    <source>
        <strain evidence="3 4">AUSMDU00024985</strain>
    </source>
</reference>
<evidence type="ECO:0000313" key="4">
    <source>
        <dbReference type="Proteomes" id="UP000501705"/>
    </source>
</evidence>
<evidence type="ECO:0000259" key="2">
    <source>
        <dbReference type="Pfam" id="PF21043"/>
    </source>
</evidence>
<organism evidence="3 4">
    <name type="scientific">Nocardia brasiliensis</name>
    <dbReference type="NCBI Taxonomy" id="37326"/>
    <lineage>
        <taxon>Bacteria</taxon>
        <taxon>Bacillati</taxon>
        <taxon>Actinomycetota</taxon>
        <taxon>Actinomycetes</taxon>
        <taxon>Mycobacteriales</taxon>
        <taxon>Nocardiaceae</taxon>
        <taxon>Nocardia</taxon>
    </lineage>
</organism>
<evidence type="ECO:0000313" key="3">
    <source>
        <dbReference type="EMBL" id="QIS00965.1"/>
    </source>
</evidence>
<accession>A0A6G9XJ74</accession>
<dbReference type="Pfam" id="PF18007">
    <property type="entry name" value="Rv3651-like_N"/>
    <property type="match status" value="1"/>
</dbReference>
<feature type="domain" description="Rv3651-like N-terminal" evidence="1">
    <location>
        <begin position="4"/>
        <end position="94"/>
    </location>
</feature>
<proteinExistence type="predicted"/>
<dbReference type="Pfam" id="PF21043">
    <property type="entry name" value="Rv3651-like_C"/>
    <property type="match status" value="1"/>
</dbReference>
<sequence>MGTEWLLIECIRETPTVMAVGRKPLPLKDIDAVLRGPRRSAARRAVAQVRETGERFEERSETKGEHIVAEPIKNVFGMVHGVRLWIGDLTEEIPAPSRSGAWDWDEEKITTLATEEMHDIYAVPRAQRLPEVARISGLRHVTTADDKSAALAASLSAELLNDMTKTFQTTWQIKRDDNVLRDINFVARGAYVGGVPFLHGITHDITPGGVDDNAVVPPLTYAEALIEGELRGNEEWPILVDLRSLTGFEWLREPMPEVAWERTGISSRDPALHPDDIPAARDIARRCRRDGHSGGTVRVRRIDGSWMSVDLTAKLVLLTRESETSAALVKLRRPPAV</sequence>
<dbReference type="RefSeq" id="WP_167460122.1">
    <property type="nucleotide sequence ID" value="NZ_CP046171.1"/>
</dbReference>
<dbReference type="AlphaFoldDB" id="A0A6G9XJ74"/>